<protein>
    <submittedName>
        <fullName evidence="2">Uncharacterized protein</fullName>
    </submittedName>
</protein>
<feature type="region of interest" description="Disordered" evidence="1">
    <location>
        <begin position="1"/>
        <end position="116"/>
    </location>
</feature>
<dbReference type="PANTHER" id="PTHR15577:SF2">
    <property type="entry name" value="ZINC FINGER PROTEIN 318"/>
    <property type="match status" value="1"/>
</dbReference>
<dbReference type="InterPro" id="IPR055309">
    <property type="entry name" value="Znf318-like"/>
</dbReference>
<dbReference type="GO" id="GO:0045892">
    <property type="term" value="P:negative regulation of DNA-templated transcription"/>
    <property type="evidence" value="ECO:0007669"/>
    <property type="project" value="TreeGrafter"/>
</dbReference>
<dbReference type="PANTHER" id="PTHR15577">
    <property type="entry name" value="ZINC FINGER CONTAINING PROTEIN"/>
    <property type="match status" value="1"/>
</dbReference>
<evidence type="ECO:0000313" key="3">
    <source>
        <dbReference type="Proteomes" id="UP000823561"/>
    </source>
</evidence>
<dbReference type="GO" id="GO:0045893">
    <property type="term" value="P:positive regulation of DNA-templated transcription"/>
    <property type="evidence" value="ECO:0007669"/>
    <property type="project" value="TreeGrafter"/>
</dbReference>
<dbReference type="EMBL" id="JADWDJ010000018">
    <property type="protein sequence ID" value="KAG5266271.1"/>
    <property type="molecule type" value="Genomic_DNA"/>
</dbReference>
<comment type="caution">
    <text evidence="2">The sequence shown here is derived from an EMBL/GenBank/DDBJ whole genome shotgun (WGS) entry which is preliminary data.</text>
</comment>
<dbReference type="GO" id="GO:0005654">
    <property type="term" value="C:nucleoplasm"/>
    <property type="evidence" value="ECO:0007669"/>
    <property type="project" value="TreeGrafter"/>
</dbReference>
<feature type="compositionally biased region" description="Basic and acidic residues" evidence="1">
    <location>
        <begin position="166"/>
        <end position="204"/>
    </location>
</feature>
<sequence>MPLHRRRFIFRNSNSWSRRHRPERSPPSERRTSHGRSQGRKSPAPKEERSRGRPTPAPAKSATSSQAPETQAPPPPPPQAIPRLGVHQAHPVPVYPPAQAHAMPHPNYPPPGYDQYGNYVPYMGQGWPMYPPPPLGPGMMPPQGASHVEYSSPYLKVIETVPADGNDAKKQEKKPLNMGRPERAREKDPSKDLYSQEKRTPGFC</sequence>
<keyword evidence="3" id="KW-1185">Reference proteome</keyword>
<accession>A0AAV6FXZ4</accession>
<feature type="region of interest" description="Disordered" evidence="1">
    <location>
        <begin position="161"/>
        <end position="204"/>
    </location>
</feature>
<dbReference type="Proteomes" id="UP000823561">
    <property type="component" value="Chromosome 18"/>
</dbReference>
<gene>
    <name evidence="2" type="ORF">AALO_G00229110</name>
</gene>
<evidence type="ECO:0000313" key="2">
    <source>
        <dbReference type="EMBL" id="KAG5266271.1"/>
    </source>
</evidence>
<evidence type="ECO:0000256" key="1">
    <source>
        <dbReference type="SAM" id="MobiDB-lite"/>
    </source>
</evidence>
<organism evidence="2 3">
    <name type="scientific">Alosa alosa</name>
    <name type="common">allis shad</name>
    <dbReference type="NCBI Taxonomy" id="278164"/>
    <lineage>
        <taxon>Eukaryota</taxon>
        <taxon>Metazoa</taxon>
        <taxon>Chordata</taxon>
        <taxon>Craniata</taxon>
        <taxon>Vertebrata</taxon>
        <taxon>Euteleostomi</taxon>
        <taxon>Actinopterygii</taxon>
        <taxon>Neopterygii</taxon>
        <taxon>Teleostei</taxon>
        <taxon>Clupei</taxon>
        <taxon>Clupeiformes</taxon>
        <taxon>Clupeoidei</taxon>
        <taxon>Clupeidae</taxon>
        <taxon>Alosa</taxon>
    </lineage>
</organism>
<proteinExistence type="predicted"/>
<name>A0AAV6FXZ4_9TELE</name>
<feature type="compositionally biased region" description="Basic and acidic residues" evidence="1">
    <location>
        <begin position="23"/>
        <end position="32"/>
    </location>
</feature>
<dbReference type="AlphaFoldDB" id="A0AAV6FXZ4"/>
<reference evidence="2" key="1">
    <citation type="submission" date="2020-10" db="EMBL/GenBank/DDBJ databases">
        <title>Chromosome-scale genome assembly of the Allis shad, Alosa alosa.</title>
        <authorList>
            <person name="Margot Z."/>
            <person name="Christophe K."/>
            <person name="Cabau C."/>
            <person name="Louis A."/>
            <person name="Berthelot C."/>
            <person name="Parey E."/>
            <person name="Roest Crollius H."/>
            <person name="Montfort J."/>
            <person name="Robinson-Rechavi M."/>
            <person name="Bucao C."/>
            <person name="Bouchez O."/>
            <person name="Gislard M."/>
            <person name="Lluch J."/>
            <person name="Milhes M."/>
            <person name="Lampietro C."/>
            <person name="Lopez Roques C."/>
            <person name="Donnadieu C."/>
            <person name="Braasch I."/>
            <person name="Desvignes T."/>
            <person name="Postlethwait J."/>
            <person name="Bobe J."/>
            <person name="Guiguen Y."/>
        </authorList>
    </citation>
    <scope>NUCLEOTIDE SEQUENCE</scope>
    <source>
        <strain evidence="2">M-15738</strain>
        <tissue evidence="2">Blood</tissue>
    </source>
</reference>
<feature type="compositionally biased region" description="Pro residues" evidence="1">
    <location>
        <begin position="71"/>
        <end position="80"/>
    </location>
</feature>